<dbReference type="AlphaFoldDB" id="A0A849I4B9"/>
<accession>A0A849I4B9</accession>
<name>A0A849I4B9_9HYPH</name>
<evidence type="ECO:0000313" key="1">
    <source>
        <dbReference type="EMBL" id="NNM70980.1"/>
    </source>
</evidence>
<dbReference type="SUPFAM" id="SSF53850">
    <property type="entry name" value="Periplasmic binding protein-like II"/>
    <property type="match status" value="1"/>
</dbReference>
<dbReference type="Pfam" id="PF16868">
    <property type="entry name" value="NMT1_3"/>
    <property type="match status" value="1"/>
</dbReference>
<keyword evidence="2" id="KW-1185">Reference proteome</keyword>
<gene>
    <name evidence="1" type="ORF">HJG44_01040</name>
</gene>
<dbReference type="PROSITE" id="PS51318">
    <property type="entry name" value="TAT"/>
    <property type="match status" value="1"/>
</dbReference>
<reference evidence="1 2" key="1">
    <citation type="submission" date="2020-04" db="EMBL/GenBank/DDBJ databases">
        <title>Enterovirga sp. isolate from soil.</title>
        <authorList>
            <person name="Chea S."/>
            <person name="Kim D.-U."/>
        </authorList>
    </citation>
    <scope>NUCLEOTIDE SEQUENCE [LARGE SCALE GENOMIC DNA]</scope>
    <source>
        <strain evidence="1 2">DB1703</strain>
    </source>
</reference>
<dbReference type="Proteomes" id="UP000564885">
    <property type="component" value="Unassembled WGS sequence"/>
</dbReference>
<dbReference type="CDD" id="cd13569">
    <property type="entry name" value="PBP2_TAXI_TRAP_like_1"/>
    <property type="match status" value="1"/>
</dbReference>
<dbReference type="PANTHER" id="PTHR42941">
    <property type="entry name" value="SLL1037 PROTEIN"/>
    <property type="match status" value="1"/>
</dbReference>
<dbReference type="NCBIfam" id="TIGR02122">
    <property type="entry name" value="TRAP_TAXI"/>
    <property type="match status" value="1"/>
</dbReference>
<organism evidence="1 2">
    <name type="scientific">Enterovirga aerilata</name>
    <dbReference type="NCBI Taxonomy" id="2730920"/>
    <lineage>
        <taxon>Bacteria</taxon>
        <taxon>Pseudomonadati</taxon>
        <taxon>Pseudomonadota</taxon>
        <taxon>Alphaproteobacteria</taxon>
        <taxon>Hyphomicrobiales</taxon>
        <taxon>Methylobacteriaceae</taxon>
        <taxon>Enterovirga</taxon>
    </lineage>
</organism>
<evidence type="ECO:0000313" key="2">
    <source>
        <dbReference type="Proteomes" id="UP000564885"/>
    </source>
</evidence>
<protein>
    <submittedName>
        <fullName evidence="1">TAXI family TRAP transporter solute-binding subunit</fullName>
    </submittedName>
</protein>
<dbReference type="PANTHER" id="PTHR42941:SF1">
    <property type="entry name" value="SLL1037 PROTEIN"/>
    <property type="match status" value="1"/>
</dbReference>
<dbReference type="EMBL" id="JABEPP010000001">
    <property type="protein sequence ID" value="NNM70980.1"/>
    <property type="molecule type" value="Genomic_DNA"/>
</dbReference>
<proteinExistence type="predicted"/>
<dbReference type="InterPro" id="IPR006311">
    <property type="entry name" value="TAT_signal"/>
</dbReference>
<dbReference type="Gene3D" id="3.40.190.10">
    <property type="entry name" value="Periplasmic binding protein-like II"/>
    <property type="match status" value="2"/>
</dbReference>
<sequence>MHHRITRRGFNLGLGAGAASLWLGGGTALAQNKTISIGTGGTGGVYYPLGGAIANVLTKNLPGMQATAEVTGGSVDNLKLIGSGQSEIGFTMADAALDAFKGEDKFKSGKVPLQTLLVLYPNRMHVATVEGTGIEKMSDLKGKRVSTGSPGSATEVMAFRVIEAAGLDKDKDLKRERLSVAESVNALKDRKIDAFFWVGGVPTAAVTDLAATPGLKMKLIDHADLADKMNAKYGKLYAAGTIPPGSYPGYDKPNHNVDVWNILVTGNRMSDDDAYQIVKTLVERKADLVAVHKDAEAFSLENQIQSRSPIPFHPGALKYFAEKGVKG</sequence>
<dbReference type="InterPro" id="IPR011852">
    <property type="entry name" value="TRAP_TAXI"/>
</dbReference>
<dbReference type="RefSeq" id="WP_171216494.1">
    <property type="nucleotide sequence ID" value="NZ_JABEPP010000001.1"/>
</dbReference>
<comment type="caution">
    <text evidence="1">The sequence shown here is derived from an EMBL/GenBank/DDBJ whole genome shotgun (WGS) entry which is preliminary data.</text>
</comment>